<keyword evidence="3" id="KW-1185">Reference proteome</keyword>
<feature type="transmembrane region" description="Helical" evidence="1">
    <location>
        <begin position="15"/>
        <end position="36"/>
    </location>
</feature>
<keyword evidence="1" id="KW-1133">Transmembrane helix</keyword>
<keyword evidence="1" id="KW-0812">Transmembrane</keyword>
<dbReference type="EMBL" id="FXUL01000019">
    <property type="protein sequence ID" value="SMP73501.1"/>
    <property type="molecule type" value="Genomic_DNA"/>
</dbReference>
<dbReference type="Gene3D" id="2.60.120.380">
    <property type="match status" value="1"/>
</dbReference>
<evidence type="ECO:0000313" key="3">
    <source>
        <dbReference type="Proteomes" id="UP001158049"/>
    </source>
</evidence>
<accession>A0ABY1QNT8</accession>
<evidence type="ECO:0000313" key="2">
    <source>
        <dbReference type="EMBL" id="SMP73501.1"/>
    </source>
</evidence>
<dbReference type="Proteomes" id="UP001158049">
    <property type="component" value="Unassembled WGS sequence"/>
</dbReference>
<reference evidence="2 3" key="1">
    <citation type="submission" date="2017-05" db="EMBL/GenBank/DDBJ databases">
        <authorList>
            <person name="Varghese N."/>
            <person name="Submissions S."/>
        </authorList>
    </citation>
    <scope>NUCLEOTIDE SEQUENCE [LARGE SCALE GENOMIC DNA]</scope>
    <source>
        <strain evidence="2 3">DSM 26001</strain>
    </source>
</reference>
<evidence type="ECO:0000256" key="1">
    <source>
        <dbReference type="SAM" id="Phobius"/>
    </source>
</evidence>
<name>A0ABY1QNT8_9BURK</name>
<proteinExistence type="predicted"/>
<protein>
    <recommendedName>
        <fullName evidence="4">Biopolymer transporter ExbD</fullName>
    </recommendedName>
</protein>
<organism evidence="2 3">
    <name type="scientific">Noviherbaspirillum suwonense</name>
    <dbReference type="NCBI Taxonomy" id="1224511"/>
    <lineage>
        <taxon>Bacteria</taxon>
        <taxon>Pseudomonadati</taxon>
        <taxon>Pseudomonadota</taxon>
        <taxon>Betaproteobacteria</taxon>
        <taxon>Burkholderiales</taxon>
        <taxon>Oxalobacteraceae</taxon>
        <taxon>Noviherbaspirillum</taxon>
    </lineage>
</organism>
<sequence>MSRRRSRRDTDVDPFYDMLFNILIAFVFCFIIAVLAMNPKAKKTGDVPAKAEFIITVSWPDNDPNDIDTWVQDPAGNLVWFRQREAGLMHLDRDDRGEVGDTILVNGRAVVNPLNQEVATLRGVAPGEYTVNVQYYESRNQSPVDVTVSVVKVNPRADVVYYGAVRLPAKGAERTAVRFTVTPEGNVSDINTLPKTIVQPP</sequence>
<comment type="caution">
    <text evidence="2">The sequence shown here is derived from an EMBL/GenBank/DDBJ whole genome shotgun (WGS) entry which is preliminary data.</text>
</comment>
<gene>
    <name evidence="2" type="ORF">SAMN06295970_11994</name>
</gene>
<dbReference type="RefSeq" id="WP_283444285.1">
    <property type="nucleotide sequence ID" value="NZ_FXUL01000019.1"/>
</dbReference>
<keyword evidence="1" id="KW-0472">Membrane</keyword>
<evidence type="ECO:0008006" key="4">
    <source>
        <dbReference type="Google" id="ProtNLM"/>
    </source>
</evidence>